<dbReference type="InterPro" id="IPR022749">
    <property type="entry name" value="D12N6_MeTrfase_N"/>
</dbReference>
<dbReference type="SUPFAM" id="SSF53335">
    <property type="entry name" value="S-adenosyl-L-methionine-dependent methyltransferases"/>
    <property type="match status" value="1"/>
</dbReference>
<protein>
    <recommendedName>
        <fullName evidence="2">site-specific DNA-methyltransferase (adenine-specific)</fullName>
        <ecNumber evidence="2">2.1.1.72</ecNumber>
    </recommendedName>
</protein>
<evidence type="ECO:0000259" key="8">
    <source>
        <dbReference type="Pfam" id="PF02384"/>
    </source>
</evidence>
<evidence type="ECO:0000256" key="1">
    <source>
        <dbReference type="ARBA" id="ARBA00006594"/>
    </source>
</evidence>
<evidence type="ECO:0000256" key="5">
    <source>
        <dbReference type="ARBA" id="ARBA00022691"/>
    </source>
</evidence>
<dbReference type="PRINTS" id="PR00507">
    <property type="entry name" value="N12N6MTFRASE"/>
</dbReference>
<evidence type="ECO:0000313" key="11">
    <source>
        <dbReference type="Proteomes" id="UP000733611"/>
    </source>
</evidence>
<dbReference type="PANTHER" id="PTHR42933">
    <property type="entry name" value="SLR6095 PROTEIN"/>
    <property type="match status" value="1"/>
</dbReference>
<dbReference type="Pfam" id="PF12161">
    <property type="entry name" value="HsdM_N"/>
    <property type="match status" value="1"/>
</dbReference>
<dbReference type="EMBL" id="JAHLFE010000116">
    <property type="protein sequence ID" value="MBU3844381.1"/>
    <property type="molecule type" value="Genomic_DNA"/>
</dbReference>
<feature type="domain" description="N6 adenine-specific DNA methyltransferase N-terminal" evidence="9">
    <location>
        <begin position="6"/>
        <end position="111"/>
    </location>
</feature>
<gene>
    <name evidence="10" type="ORF">H9847_05870</name>
</gene>
<dbReference type="GO" id="GO:0032259">
    <property type="term" value="P:methylation"/>
    <property type="evidence" value="ECO:0007669"/>
    <property type="project" value="UniProtKB-KW"/>
</dbReference>
<dbReference type="GO" id="GO:0009007">
    <property type="term" value="F:site-specific DNA-methyltransferase (adenine-specific) activity"/>
    <property type="evidence" value="ECO:0007669"/>
    <property type="project" value="UniProtKB-EC"/>
</dbReference>
<dbReference type="Proteomes" id="UP000733611">
    <property type="component" value="Unassembled WGS sequence"/>
</dbReference>
<dbReference type="Pfam" id="PF02384">
    <property type="entry name" value="N6_Mtase"/>
    <property type="match status" value="1"/>
</dbReference>
<evidence type="ECO:0000259" key="9">
    <source>
        <dbReference type="Pfam" id="PF12161"/>
    </source>
</evidence>
<keyword evidence="3" id="KW-0489">Methyltransferase</keyword>
<dbReference type="AlphaFoldDB" id="A0A948TGF5"/>
<comment type="similarity">
    <text evidence="1">Belongs to the N(4)/N(6)-methyltransferase family.</text>
</comment>
<feature type="domain" description="DNA methylase adenine-specific" evidence="8">
    <location>
        <begin position="146"/>
        <end position="457"/>
    </location>
</feature>
<keyword evidence="6" id="KW-0680">Restriction system</keyword>
<sequence>MISSDFLPRIRDIMRRDAGITNDAQCIEQLSWMLLLKIYDIAELRWEAKSFDFESLLAPQHLSWGDWAYFKSGKVKSGESLLAFVNNTLLPGLKNLEVPEDTPQGPALIKAAFTDVHNFMTDAEAFREVLAEIDQIDLTKPNEERALVKIYETMLQELQYTAGTGEFYTPRALTDFMAEHVQLQYGDRIADLACGTGGFLNSARRVLSTQVQSEDDWEEWAGEDGETLDYAFVGIENKPLPYLLCFTNLLLNGIDYPELIYGNALAIKNYVNYTKSDCFDVILMTPPLSGVETATVQNRFLPEERSPETNDLFLLLSEKRLAKTGGRAAVIVPDGLLVGGDNKTAIKQKLMDQANLHTIVRLPPSVFAPYTDIATNILFFDRSKPKTKETWFYRVDLPRGYKSFSQSKPFKRAHLKDLDQWWNSRKEIQDKNGLYKAKCYSRKEIEAHGYNLDLCSYPK</sequence>
<dbReference type="GO" id="GO:0003677">
    <property type="term" value="F:DNA binding"/>
    <property type="evidence" value="ECO:0007669"/>
    <property type="project" value="InterPro"/>
</dbReference>
<dbReference type="Gene3D" id="3.40.50.150">
    <property type="entry name" value="Vaccinia Virus protein VP39"/>
    <property type="match status" value="1"/>
</dbReference>
<evidence type="ECO:0000256" key="7">
    <source>
        <dbReference type="ARBA" id="ARBA00047942"/>
    </source>
</evidence>
<organism evidence="10 11">
    <name type="scientific">Candidatus Anaerobiospirillum pullicola</name>
    <dbReference type="NCBI Taxonomy" id="2838451"/>
    <lineage>
        <taxon>Bacteria</taxon>
        <taxon>Pseudomonadati</taxon>
        <taxon>Pseudomonadota</taxon>
        <taxon>Gammaproteobacteria</taxon>
        <taxon>Aeromonadales</taxon>
        <taxon>Succinivibrionaceae</taxon>
        <taxon>Anaerobiospirillum</taxon>
    </lineage>
</organism>
<proteinExistence type="inferred from homology"/>
<evidence type="ECO:0000256" key="4">
    <source>
        <dbReference type="ARBA" id="ARBA00022679"/>
    </source>
</evidence>
<name>A0A948TGF5_9GAMM</name>
<dbReference type="InterPro" id="IPR038333">
    <property type="entry name" value="T1MK-like_N_sf"/>
</dbReference>
<reference evidence="10" key="1">
    <citation type="journal article" date="2021" name="PeerJ">
        <title>Extensive microbial diversity within the chicken gut microbiome revealed by metagenomics and culture.</title>
        <authorList>
            <person name="Gilroy R."/>
            <person name="Ravi A."/>
            <person name="Getino M."/>
            <person name="Pursley I."/>
            <person name="Horton D.L."/>
            <person name="Alikhan N.F."/>
            <person name="Baker D."/>
            <person name="Gharbi K."/>
            <person name="Hall N."/>
            <person name="Watson M."/>
            <person name="Adriaenssens E.M."/>
            <person name="Foster-Nyarko E."/>
            <person name="Jarju S."/>
            <person name="Secka A."/>
            <person name="Antonio M."/>
            <person name="Oren A."/>
            <person name="Chaudhuri R.R."/>
            <person name="La Ragione R."/>
            <person name="Hildebrand F."/>
            <person name="Pallen M.J."/>
        </authorList>
    </citation>
    <scope>NUCLEOTIDE SEQUENCE</scope>
    <source>
        <strain evidence="10">378</strain>
    </source>
</reference>
<reference evidence="10" key="2">
    <citation type="submission" date="2021-04" db="EMBL/GenBank/DDBJ databases">
        <authorList>
            <person name="Gilroy R."/>
        </authorList>
    </citation>
    <scope>NUCLEOTIDE SEQUENCE</scope>
    <source>
        <strain evidence="10">378</strain>
    </source>
</reference>
<evidence type="ECO:0000313" key="10">
    <source>
        <dbReference type="EMBL" id="MBU3844381.1"/>
    </source>
</evidence>
<keyword evidence="5" id="KW-0949">S-adenosyl-L-methionine</keyword>
<keyword evidence="4" id="KW-0808">Transferase</keyword>
<dbReference type="PANTHER" id="PTHR42933:SF4">
    <property type="entry name" value="TYPE I RESTRICTION ENZYME ECOKI METHYLASE SUBUNIT"/>
    <property type="match status" value="1"/>
</dbReference>
<dbReference type="InterPro" id="IPR051537">
    <property type="entry name" value="DNA_Adenine_Mtase"/>
</dbReference>
<evidence type="ECO:0000256" key="3">
    <source>
        <dbReference type="ARBA" id="ARBA00022603"/>
    </source>
</evidence>
<dbReference type="InterPro" id="IPR003356">
    <property type="entry name" value="DNA_methylase_A-5"/>
</dbReference>
<comment type="caution">
    <text evidence="10">The sequence shown here is derived from an EMBL/GenBank/DDBJ whole genome shotgun (WGS) entry which is preliminary data.</text>
</comment>
<evidence type="ECO:0000256" key="2">
    <source>
        <dbReference type="ARBA" id="ARBA00011900"/>
    </source>
</evidence>
<dbReference type="EC" id="2.1.1.72" evidence="2"/>
<dbReference type="GO" id="GO:0009307">
    <property type="term" value="P:DNA restriction-modification system"/>
    <property type="evidence" value="ECO:0007669"/>
    <property type="project" value="UniProtKB-KW"/>
</dbReference>
<dbReference type="GO" id="GO:0008170">
    <property type="term" value="F:N-methyltransferase activity"/>
    <property type="evidence" value="ECO:0007669"/>
    <property type="project" value="InterPro"/>
</dbReference>
<comment type="catalytic activity">
    <reaction evidence="7">
        <text>a 2'-deoxyadenosine in DNA + S-adenosyl-L-methionine = an N(6)-methyl-2'-deoxyadenosine in DNA + S-adenosyl-L-homocysteine + H(+)</text>
        <dbReference type="Rhea" id="RHEA:15197"/>
        <dbReference type="Rhea" id="RHEA-COMP:12418"/>
        <dbReference type="Rhea" id="RHEA-COMP:12419"/>
        <dbReference type="ChEBI" id="CHEBI:15378"/>
        <dbReference type="ChEBI" id="CHEBI:57856"/>
        <dbReference type="ChEBI" id="CHEBI:59789"/>
        <dbReference type="ChEBI" id="CHEBI:90615"/>
        <dbReference type="ChEBI" id="CHEBI:90616"/>
        <dbReference type="EC" id="2.1.1.72"/>
    </reaction>
</comment>
<dbReference type="InterPro" id="IPR029063">
    <property type="entry name" value="SAM-dependent_MTases_sf"/>
</dbReference>
<dbReference type="Gene3D" id="1.20.1260.30">
    <property type="match status" value="1"/>
</dbReference>
<evidence type="ECO:0000256" key="6">
    <source>
        <dbReference type="ARBA" id="ARBA00022747"/>
    </source>
</evidence>
<accession>A0A948TGF5</accession>